<dbReference type="EMBL" id="JACGWK010000015">
    <property type="protein sequence ID" value="KAL0314256.1"/>
    <property type="molecule type" value="Genomic_DNA"/>
</dbReference>
<dbReference type="InterPro" id="IPR003591">
    <property type="entry name" value="Leu-rich_rpt_typical-subtyp"/>
</dbReference>
<evidence type="ECO:0000256" key="5">
    <source>
        <dbReference type="ARBA" id="ARBA00022692"/>
    </source>
</evidence>
<evidence type="ECO:0000256" key="1">
    <source>
        <dbReference type="ARBA" id="ARBA00004251"/>
    </source>
</evidence>
<keyword evidence="7" id="KW-0677">Repeat</keyword>
<dbReference type="PROSITE" id="PS51450">
    <property type="entry name" value="LRR"/>
    <property type="match status" value="3"/>
</dbReference>
<dbReference type="Gene3D" id="3.80.10.10">
    <property type="entry name" value="Ribonuclease Inhibitor"/>
    <property type="match status" value="3"/>
</dbReference>
<dbReference type="FunFam" id="3.80.10.10:FF:001678">
    <property type="entry name" value="Calmodulin-binding receptor kinase CaMRLK"/>
    <property type="match status" value="1"/>
</dbReference>
<evidence type="ECO:0000256" key="8">
    <source>
        <dbReference type="ARBA" id="ARBA00022989"/>
    </source>
</evidence>
<dbReference type="GO" id="GO:0051707">
    <property type="term" value="P:response to other organism"/>
    <property type="evidence" value="ECO:0007669"/>
    <property type="project" value="UniProtKB-ARBA"/>
</dbReference>
<dbReference type="InterPro" id="IPR046956">
    <property type="entry name" value="RLP23-like"/>
</dbReference>
<sequence length="458" mass="50667">MGCGVVSGSQVGEVRWKGVSCNENTSHVIGLQLPGYELRGNISRALLDLQHLNHLELSDNDFDGKEIPGFFGSFEKLQHLYLARSGFSGIIPYQLGNISNLKTLDLARNSALEANNLDWLSNLSFLSRLDLSGIKINDTNWLRGIRGLSSLKELYLASSNIPLLTPSSLDFIVNSSSPSLVVLDLSGTELNSLVFSWLVNMSTSLVRVDLSDNQLDGLIPDAFGSFSFLEYLDLSGNRLEGGIPESLSDLSRLYFLDLSHNQLTGLVPELRGLISLRELHLSHNKLTGILGASFGQLHKLEILDVSYNFLQGTVSESHFLNLHNLTVLDLSFNSLVFNVTTTTAWAPPFRLDVLKLTSCYLGPHFPKWLQTQSSISRLELSSTKISDQVPNWLWDLSPRLEYLNLSRNQISGELPNLSSKFSGSPMIDLSSNNFSAIRPASRLLDEHGEIIHSEPGKQ</sequence>
<reference evidence="13" key="1">
    <citation type="submission" date="2020-06" db="EMBL/GenBank/DDBJ databases">
        <authorList>
            <person name="Li T."/>
            <person name="Hu X."/>
            <person name="Zhang T."/>
            <person name="Song X."/>
            <person name="Zhang H."/>
            <person name="Dai N."/>
            <person name="Sheng W."/>
            <person name="Hou X."/>
            <person name="Wei L."/>
        </authorList>
    </citation>
    <scope>NUCLEOTIDE SEQUENCE</scope>
    <source>
        <strain evidence="13">G01</strain>
        <tissue evidence="13">Leaf</tissue>
    </source>
</reference>
<dbReference type="PRINTS" id="PR00019">
    <property type="entry name" value="LEURICHRPT"/>
</dbReference>
<dbReference type="Pfam" id="PF23598">
    <property type="entry name" value="LRR_14"/>
    <property type="match status" value="1"/>
</dbReference>
<dbReference type="InterPro" id="IPR001611">
    <property type="entry name" value="Leu-rich_rpt"/>
</dbReference>
<dbReference type="FunFam" id="3.80.10.10:FF:001347">
    <property type="entry name" value="LRR receptor-like serine/threonine-protein kinase GSO2"/>
    <property type="match status" value="1"/>
</dbReference>
<comment type="similarity">
    <text evidence="2">Belongs to the RLP family.</text>
</comment>
<evidence type="ECO:0000256" key="2">
    <source>
        <dbReference type="ARBA" id="ARBA00009592"/>
    </source>
</evidence>
<organism evidence="13">
    <name type="scientific">Sesamum angustifolium</name>
    <dbReference type="NCBI Taxonomy" id="2727405"/>
    <lineage>
        <taxon>Eukaryota</taxon>
        <taxon>Viridiplantae</taxon>
        <taxon>Streptophyta</taxon>
        <taxon>Embryophyta</taxon>
        <taxon>Tracheophyta</taxon>
        <taxon>Spermatophyta</taxon>
        <taxon>Magnoliopsida</taxon>
        <taxon>eudicotyledons</taxon>
        <taxon>Gunneridae</taxon>
        <taxon>Pentapetalae</taxon>
        <taxon>asterids</taxon>
        <taxon>lamiids</taxon>
        <taxon>Lamiales</taxon>
        <taxon>Pedaliaceae</taxon>
        <taxon>Sesamum</taxon>
    </lineage>
</organism>
<name>A0AAW2L7W5_9LAMI</name>
<dbReference type="InterPro" id="IPR055414">
    <property type="entry name" value="LRR_R13L4/SHOC2-like"/>
</dbReference>
<keyword evidence="4" id="KW-0433">Leucine-rich repeat</keyword>
<proteinExistence type="inferred from homology"/>
<accession>A0AAW2L7W5</accession>
<keyword evidence="3" id="KW-1003">Cell membrane</keyword>
<evidence type="ECO:0000256" key="4">
    <source>
        <dbReference type="ARBA" id="ARBA00022614"/>
    </source>
</evidence>
<keyword evidence="5" id="KW-0812">Transmembrane</keyword>
<keyword evidence="8" id="KW-1133">Transmembrane helix</keyword>
<dbReference type="Pfam" id="PF13516">
    <property type="entry name" value="LRR_6"/>
    <property type="match status" value="1"/>
</dbReference>
<evidence type="ECO:0000256" key="10">
    <source>
        <dbReference type="ARBA" id="ARBA00023170"/>
    </source>
</evidence>
<dbReference type="GO" id="GO:0005886">
    <property type="term" value="C:plasma membrane"/>
    <property type="evidence" value="ECO:0007669"/>
    <property type="project" value="UniProtKB-SubCell"/>
</dbReference>
<evidence type="ECO:0000256" key="7">
    <source>
        <dbReference type="ARBA" id="ARBA00022737"/>
    </source>
</evidence>
<evidence type="ECO:0000259" key="12">
    <source>
        <dbReference type="Pfam" id="PF23598"/>
    </source>
</evidence>
<dbReference type="AlphaFoldDB" id="A0AAW2L7W5"/>
<feature type="domain" description="Disease resistance R13L4/SHOC-2-like LRR" evidence="12">
    <location>
        <begin position="177"/>
        <end position="415"/>
    </location>
</feature>
<dbReference type="InterPro" id="IPR032675">
    <property type="entry name" value="LRR_dom_sf"/>
</dbReference>
<gene>
    <name evidence="13" type="ORF">Sangu_2270000</name>
</gene>
<evidence type="ECO:0000313" key="13">
    <source>
        <dbReference type="EMBL" id="KAL0314256.1"/>
    </source>
</evidence>
<dbReference type="GO" id="GO:0006952">
    <property type="term" value="P:defense response"/>
    <property type="evidence" value="ECO:0007669"/>
    <property type="project" value="UniProtKB-ARBA"/>
</dbReference>
<comment type="subcellular location">
    <subcellularLocation>
        <location evidence="1">Cell membrane</location>
        <topology evidence="1">Single-pass type I membrane protein</topology>
    </subcellularLocation>
</comment>
<dbReference type="SUPFAM" id="SSF52058">
    <property type="entry name" value="L domain-like"/>
    <property type="match status" value="2"/>
</dbReference>
<keyword evidence="11" id="KW-0325">Glycoprotein</keyword>
<evidence type="ECO:0000256" key="6">
    <source>
        <dbReference type="ARBA" id="ARBA00022729"/>
    </source>
</evidence>
<evidence type="ECO:0000256" key="11">
    <source>
        <dbReference type="ARBA" id="ARBA00023180"/>
    </source>
</evidence>
<keyword evidence="10 13" id="KW-0675">Receptor</keyword>
<reference evidence="13" key="2">
    <citation type="journal article" date="2024" name="Plant">
        <title>Genomic evolution and insights into agronomic trait innovations of Sesamum species.</title>
        <authorList>
            <person name="Miao H."/>
            <person name="Wang L."/>
            <person name="Qu L."/>
            <person name="Liu H."/>
            <person name="Sun Y."/>
            <person name="Le M."/>
            <person name="Wang Q."/>
            <person name="Wei S."/>
            <person name="Zheng Y."/>
            <person name="Lin W."/>
            <person name="Duan Y."/>
            <person name="Cao H."/>
            <person name="Xiong S."/>
            <person name="Wang X."/>
            <person name="Wei L."/>
            <person name="Li C."/>
            <person name="Ma Q."/>
            <person name="Ju M."/>
            <person name="Zhao R."/>
            <person name="Li G."/>
            <person name="Mu C."/>
            <person name="Tian Q."/>
            <person name="Mei H."/>
            <person name="Zhang T."/>
            <person name="Gao T."/>
            <person name="Zhang H."/>
        </authorList>
    </citation>
    <scope>NUCLEOTIDE SEQUENCE</scope>
    <source>
        <strain evidence="13">G01</strain>
    </source>
</reference>
<evidence type="ECO:0000256" key="3">
    <source>
        <dbReference type="ARBA" id="ARBA00022475"/>
    </source>
</evidence>
<comment type="caution">
    <text evidence="13">The sequence shown here is derived from an EMBL/GenBank/DDBJ whole genome shotgun (WGS) entry which is preliminary data.</text>
</comment>
<protein>
    <submittedName>
        <fullName evidence="13">Receptor-like protein EIX1</fullName>
    </submittedName>
</protein>
<dbReference type="PANTHER" id="PTHR48063:SF98">
    <property type="entry name" value="LRR RECEPTOR-LIKE SERINE_THREONINE-PROTEIN KINASE FLS2"/>
    <property type="match status" value="1"/>
</dbReference>
<keyword evidence="6" id="KW-0732">Signal</keyword>
<keyword evidence="9" id="KW-0472">Membrane</keyword>
<dbReference type="SMART" id="SM00369">
    <property type="entry name" value="LRR_TYP"/>
    <property type="match status" value="8"/>
</dbReference>
<evidence type="ECO:0000256" key="9">
    <source>
        <dbReference type="ARBA" id="ARBA00023136"/>
    </source>
</evidence>
<dbReference type="PANTHER" id="PTHR48063">
    <property type="entry name" value="LRR RECEPTOR-LIKE KINASE"/>
    <property type="match status" value="1"/>
</dbReference>